<dbReference type="InterPro" id="IPR037069">
    <property type="entry name" value="AcylCoA_DH/ox_N_sf"/>
</dbReference>
<dbReference type="InterPro" id="IPR009100">
    <property type="entry name" value="AcylCoA_DH/oxidase_NM_dom_sf"/>
</dbReference>
<dbReference type="InterPro" id="IPR046373">
    <property type="entry name" value="Acyl-CoA_Oxase/DH_mid-dom_sf"/>
</dbReference>
<gene>
    <name evidence="1" type="primary">mca</name>
    <name evidence="1" type="ORF">LzC2_03550</name>
</gene>
<dbReference type="InterPro" id="IPR029063">
    <property type="entry name" value="SAM-dependent_MTases_sf"/>
</dbReference>
<keyword evidence="2" id="KW-1185">Reference proteome</keyword>
<dbReference type="SUPFAM" id="SSF47203">
    <property type="entry name" value="Acyl-CoA dehydrogenase C-terminal domain-like"/>
    <property type="match status" value="1"/>
</dbReference>
<dbReference type="Gene3D" id="2.40.110.10">
    <property type="entry name" value="Butyryl-CoA Dehydrogenase, subunit A, domain 2"/>
    <property type="match status" value="1"/>
</dbReference>
<dbReference type="Gene3D" id="3.40.50.10320">
    <property type="entry name" value="LmbE-like"/>
    <property type="match status" value="1"/>
</dbReference>
<dbReference type="PANTHER" id="PTHR12993:SF29">
    <property type="entry name" value="BLR3841 PROTEIN"/>
    <property type="match status" value="1"/>
</dbReference>
<dbReference type="Gene3D" id="1.20.140.10">
    <property type="entry name" value="Butyryl-CoA Dehydrogenase, subunit A, domain 3"/>
    <property type="match status" value="1"/>
</dbReference>
<comment type="caution">
    <text evidence="1">The sequence shown here is derived from an EMBL/GenBank/DDBJ whole genome shotgun (WGS) entry which is preliminary data.</text>
</comment>
<dbReference type="InterPro" id="IPR024078">
    <property type="entry name" value="LmbE-like_dom_sf"/>
</dbReference>
<dbReference type="CDD" id="cd02440">
    <property type="entry name" value="AdoMet_MTases"/>
    <property type="match status" value="1"/>
</dbReference>
<protein>
    <submittedName>
        <fullName evidence="1">Mycothiol S-conjugate amidase</fullName>
        <ecNumber evidence="1">3.5.1.115</ecNumber>
    </submittedName>
</protein>
<reference evidence="1 2" key="1">
    <citation type="journal article" date="2020" name="Syst. Appl. Microbiol.">
        <title>Alienimonas chondri sp. nov., a novel planctomycete isolated from the biofilm of the red alga Chondrus crispus.</title>
        <authorList>
            <person name="Vitorino I."/>
            <person name="Albuquerque L."/>
            <person name="Wiegand S."/>
            <person name="Kallscheuer N."/>
            <person name="da Costa M.S."/>
            <person name="Lobo-da-Cunha A."/>
            <person name="Jogler C."/>
            <person name="Lage O.M."/>
        </authorList>
    </citation>
    <scope>NUCLEOTIDE SEQUENCE [LARGE SCALE GENOMIC DNA]</scope>
    <source>
        <strain evidence="1 2">LzC2</strain>
    </source>
</reference>
<dbReference type="GO" id="GO:0016787">
    <property type="term" value="F:hydrolase activity"/>
    <property type="evidence" value="ECO:0007669"/>
    <property type="project" value="UniProtKB-KW"/>
</dbReference>
<dbReference type="InterPro" id="IPR003737">
    <property type="entry name" value="GlcNAc_PI_deacetylase-related"/>
</dbReference>
<dbReference type="InterPro" id="IPR008715">
    <property type="entry name" value="SAM-MeTfrase_NodS-like"/>
</dbReference>
<organism evidence="1 2">
    <name type="scientific">Alienimonas chondri</name>
    <dbReference type="NCBI Taxonomy" id="2681879"/>
    <lineage>
        <taxon>Bacteria</taxon>
        <taxon>Pseudomonadati</taxon>
        <taxon>Planctomycetota</taxon>
        <taxon>Planctomycetia</taxon>
        <taxon>Planctomycetales</taxon>
        <taxon>Planctomycetaceae</taxon>
        <taxon>Alienimonas</taxon>
    </lineage>
</organism>
<dbReference type="Proteomes" id="UP000609651">
    <property type="component" value="Unassembled WGS sequence"/>
</dbReference>
<dbReference type="Pfam" id="PF02585">
    <property type="entry name" value="PIG-L"/>
    <property type="match status" value="1"/>
</dbReference>
<evidence type="ECO:0000313" key="1">
    <source>
        <dbReference type="EMBL" id="NNJ24299.1"/>
    </source>
</evidence>
<proteinExistence type="predicted"/>
<dbReference type="EC" id="3.5.1.115" evidence="1"/>
<dbReference type="PANTHER" id="PTHR12993">
    <property type="entry name" value="N-ACETYLGLUCOSAMINYL-PHOSPHATIDYLINOSITOL DE-N-ACETYLASE-RELATED"/>
    <property type="match status" value="1"/>
</dbReference>
<dbReference type="EMBL" id="WTPX01000006">
    <property type="protein sequence ID" value="NNJ24299.1"/>
    <property type="molecule type" value="Genomic_DNA"/>
</dbReference>
<dbReference type="InterPro" id="IPR036250">
    <property type="entry name" value="AcylCo_DH-like_C"/>
</dbReference>
<evidence type="ECO:0000313" key="2">
    <source>
        <dbReference type="Proteomes" id="UP000609651"/>
    </source>
</evidence>
<accession>A0ABX1V809</accession>
<dbReference type="Pfam" id="PF05401">
    <property type="entry name" value="NodS"/>
    <property type="match status" value="1"/>
</dbReference>
<dbReference type="SUPFAM" id="SSF102588">
    <property type="entry name" value="LmbE-like"/>
    <property type="match status" value="1"/>
</dbReference>
<name>A0ABX1V809_9PLAN</name>
<keyword evidence="1" id="KW-0378">Hydrolase</keyword>
<dbReference type="Gene3D" id="1.10.540.10">
    <property type="entry name" value="Acyl-CoA dehydrogenase/oxidase, N-terminal domain"/>
    <property type="match status" value="1"/>
</dbReference>
<dbReference type="SUPFAM" id="SSF53335">
    <property type="entry name" value="S-adenosyl-L-methionine-dependent methyltransferases"/>
    <property type="match status" value="1"/>
</dbReference>
<sequence length="788" mass="86239">MGVAADQWLEALDVCRSLGRASLSLARLYEGHLNGVQLVELYGDDGLRERFAADIRDGALSAIWNTERPGHSLELVPDEGRVQLRGGKVFCSGAATATRPVICGTLVQDEGDEPGGWQMTVVPMDDTPHTLLPPEGEPMGVRGAGTRSILFEPTASIEQGSLVGAPGDYLREPILTAGAARFLAAQVGACERLVELVRQELQAAKRTDHHGQRTRAATLTRLTTRGRLWLDGFGPRCERWLDDPSQVDRLVAYTRAARTEIEELSHEVIQLASQCIGLRGLVTPHLLERLIRDLSTYLRQPALDTSVEGVARFTLDETDGLFAQELLDPDVTAPGPNRRLRGTPFADPASIAERPADWVRTLGRTAVIAPHPDDESLGAGGTIALLRDVGLPVTVLFLTDGDGSHPGSRSHPPAVLAELRREEARTACERLGVDSDAIHFLGLPDGAVPRRGADGFEEAVERLRTVLSDLPDGPPHTLLLPWRREPHGDHRAAYDLATASGGGARLVEYCVHLWKTRRDADLPRRDGSAAEVVPIRLDVSTVWDRKRAAIASHASQMDPHVISDAPAGFTMPAEWREQCERPGGLQTEILLLPPDGRAADTVPTAYFDAKYETAVDPWDFAGSPYEAAKYEATLDALPKTRFRRGLELGCSIGVLTARLAERCEALLAVDAASAAVARCRTRCEELDHVDVRTAVLPRDWPDGTFDLIIASEVLYYLSNGDLDETRAAILRSLEPGGRLVLVHWTVFVPDYPRTGDDVHDAFQETPGLRRLKSKREPFYRIDLFEKAD</sequence>
<dbReference type="SUPFAM" id="SSF56645">
    <property type="entry name" value="Acyl-CoA dehydrogenase NM domain-like"/>
    <property type="match status" value="1"/>
</dbReference>
<dbReference type="Gene3D" id="3.40.50.150">
    <property type="entry name" value="Vaccinia Virus protein VP39"/>
    <property type="match status" value="1"/>
</dbReference>